<reference evidence="1 2" key="1">
    <citation type="submission" date="2016-05" db="EMBL/GenBank/DDBJ databases">
        <title>Single-cell genome of chain-forming Candidatus Thiomargarita nelsonii and comparison to other large sulfur-oxidizing bacteria.</title>
        <authorList>
            <person name="Winkel M."/>
            <person name="Salman V."/>
            <person name="Woyke T."/>
            <person name="Schulz-Vogt H."/>
            <person name="Richter M."/>
            <person name="Flood B."/>
            <person name="Bailey J."/>
            <person name="Amann R."/>
            <person name="Mussmann M."/>
        </authorList>
    </citation>
    <scope>NUCLEOTIDE SEQUENCE [LARGE SCALE GENOMIC DNA]</scope>
    <source>
        <strain evidence="1 2">THI036</strain>
    </source>
</reference>
<accession>A0A176S0D0</accession>
<dbReference type="Proteomes" id="UP000076962">
    <property type="component" value="Unassembled WGS sequence"/>
</dbReference>
<evidence type="ECO:0000313" key="2">
    <source>
        <dbReference type="Proteomes" id="UP000076962"/>
    </source>
</evidence>
<proteinExistence type="predicted"/>
<dbReference type="EMBL" id="LUTY01001626">
    <property type="protein sequence ID" value="OAD21445.1"/>
    <property type="molecule type" value="Genomic_DNA"/>
</dbReference>
<name>A0A176S0D0_9GAMM</name>
<keyword evidence="2" id="KW-1185">Reference proteome</keyword>
<comment type="caution">
    <text evidence="1">The sequence shown here is derived from an EMBL/GenBank/DDBJ whole genome shotgun (WGS) entry which is preliminary data.</text>
</comment>
<sequence>MDLLYHLSLTFYGIAQAITGAVPASNFSRIRSKLATNVLNLSSSMHCCVCNSC</sequence>
<evidence type="ECO:0000313" key="1">
    <source>
        <dbReference type="EMBL" id="OAD21445.1"/>
    </source>
</evidence>
<protein>
    <submittedName>
        <fullName evidence="1">Uncharacterized protein</fullName>
    </submittedName>
</protein>
<dbReference type="AlphaFoldDB" id="A0A176S0D0"/>
<gene>
    <name evidence="1" type="ORF">THIOM_002786</name>
</gene>
<organism evidence="1 2">
    <name type="scientific">Candidatus Thiomargarita nelsonii</name>
    <dbReference type="NCBI Taxonomy" id="1003181"/>
    <lineage>
        <taxon>Bacteria</taxon>
        <taxon>Pseudomonadati</taxon>
        <taxon>Pseudomonadota</taxon>
        <taxon>Gammaproteobacteria</taxon>
        <taxon>Thiotrichales</taxon>
        <taxon>Thiotrichaceae</taxon>
        <taxon>Thiomargarita</taxon>
    </lineage>
</organism>